<feature type="transmembrane region" description="Helical" evidence="5">
    <location>
        <begin position="162"/>
        <end position="181"/>
    </location>
</feature>
<evidence type="ECO:0000256" key="4">
    <source>
        <dbReference type="ARBA" id="ARBA00023136"/>
    </source>
</evidence>
<evidence type="ECO:0000256" key="5">
    <source>
        <dbReference type="SAM" id="Phobius"/>
    </source>
</evidence>
<keyword evidence="4 5" id="KW-0472">Membrane</keyword>
<dbReference type="PANTHER" id="PTHR37422">
    <property type="entry name" value="TEICHURONIC ACID BIOSYNTHESIS PROTEIN TUAE"/>
    <property type="match status" value="1"/>
</dbReference>
<comment type="subcellular location">
    <subcellularLocation>
        <location evidence="1">Membrane</location>
        <topology evidence="1">Multi-pass membrane protein</topology>
    </subcellularLocation>
</comment>
<feature type="transmembrane region" description="Helical" evidence="5">
    <location>
        <begin position="241"/>
        <end position="259"/>
    </location>
</feature>
<feature type="transmembrane region" description="Helical" evidence="5">
    <location>
        <begin position="71"/>
        <end position="89"/>
    </location>
</feature>
<dbReference type="PANTHER" id="PTHR37422:SF17">
    <property type="entry name" value="O-ANTIGEN LIGASE"/>
    <property type="match status" value="1"/>
</dbReference>
<feature type="transmembrane region" description="Helical" evidence="5">
    <location>
        <begin position="193"/>
        <end position="212"/>
    </location>
</feature>
<evidence type="ECO:0000256" key="2">
    <source>
        <dbReference type="ARBA" id="ARBA00022692"/>
    </source>
</evidence>
<evidence type="ECO:0000259" key="6">
    <source>
        <dbReference type="Pfam" id="PF04932"/>
    </source>
</evidence>
<reference evidence="7" key="1">
    <citation type="submission" date="2012-09" db="EMBL/GenBank/DDBJ databases">
        <title>Genome Sequence of alkane-degrading Bacterium Alcanivorax balearicus MACL04.</title>
        <authorList>
            <person name="Lai Q."/>
            <person name="Shao Z."/>
        </authorList>
    </citation>
    <scope>NUCLEOTIDE SEQUENCE</scope>
    <source>
        <strain evidence="7">MACL04</strain>
    </source>
</reference>
<evidence type="ECO:0000313" key="8">
    <source>
        <dbReference type="Proteomes" id="UP001064106"/>
    </source>
</evidence>
<feature type="transmembrane region" description="Helical" evidence="5">
    <location>
        <begin position="101"/>
        <end position="119"/>
    </location>
</feature>
<feature type="transmembrane region" description="Helical" evidence="5">
    <location>
        <begin position="128"/>
        <end position="150"/>
    </location>
</feature>
<comment type="caution">
    <text evidence="7">The sequence shown here is derived from an EMBL/GenBank/DDBJ whole genome shotgun (WGS) entry which is preliminary data.</text>
</comment>
<organism evidence="7 8">
    <name type="scientific">Alloalcanivorax balearicus MACL04</name>
    <dbReference type="NCBI Taxonomy" id="1177182"/>
    <lineage>
        <taxon>Bacteria</taxon>
        <taxon>Pseudomonadati</taxon>
        <taxon>Pseudomonadota</taxon>
        <taxon>Gammaproteobacteria</taxon>
        <taxon>Oceanospirillales</taxon>
        <taxon>Alcanivoracaceae</taxon>
        <taxon>Alloalcanivorax</taxon>
    </lineage>
</organism>
<protein>
    <submittedName>
        <fullName evidence="7">O-antigen polymerase</fullName>
    </submittedName>
</protein>
<name>A0ABT2R131_9GAMM</name>
<dbReference type="EMBL" id="ARXS01000016">
    <property type="protein sequence ID" value="MCU5783479.1"/>
    <property type="molecule type" value="Genomic_DNA"/>
</dbReference>
<feature type="domain" description="O-antigen ligase-related" evidence="6">
    <location>
        <begin position="202"/>
        <end position="356"/>
    </location>
</feature>
<feature type="transmembrane region" description="Helical" evidence="5">
    <location>
        <begin position="15"/>
        <end position="34"/>
    </location>
</feature>
<dbReference type="Proteomes" id="UP001064106">
    <property type="component" value="Unassembled WGS sequence"/>
</dbReference>
<evidence type="ECO:0000256" key="1">
    <source>
        <dbReference type="ARBA" id="ARBA00004141"/>
    </source>
</evidence>
<accession>A0ABT2R131</accession>
<feature type="transmembrane region" description="Helical" evidence="5">
    <location>
        <begin position="40"/>
        <end position="59"/>
    </location>
</feature>
<keyword evidence="2 5" id="KW-0812">Transmembrane</keyword>
<proteinExistence type="predicted"/>
<dbReference type="InterPro" id="IPR007016">
    <property type="entry name" value="O-antigen_ligase-rel_domated"/>
</dbReference>
<dbReference type="InterPro" id="IPR051533">
    <property type="entry name" value="WaaL-like"/>
</dbReference>
<dbReference type="Pfam" id="PF04932">
    <property type="entry name" value="Wzy_C"/>
    <property type="match status" value="1"/>
</dbReference>
<evidence type="ECO:0000256" key="3">
    <source>
        <dbReference type="ARBA" id="ARBA00022989"/>
    </source>
</evidence>
<feature type="transmembrane region" description="Helical" evidence="5">
    <location>
        <begin position="350"/>
        <end position="369"/>
    </location>
</feature>
<gene>
    <name evidence="7" type="ORF">MA04_02779</name>
</gene>
<keyword evidence="8" id="KW-1185">Reference proteome</keyword>
<evidence type="ECO:0000313" key="7">
    <source>
        <dbReference type="EMBL" id="MCU5783479.1"/>
    </source>
</evidence>
<feature type="transmembrane region" description="Helical" evidence="5">
    <location>
        <begin position="381"/>
        <end position="400"/>
    </location>
</feature>
<feature type="transmembrane region" description="Helical" evidence="5">
    <location>
        <begin position="218"/>
        <end position="234"/>
    </location>
</feature>
<sequence length="436" mass="47415">MMVSSFPPASGPDRFFSALSSLLLFAFLSLLMTFRYSYAVMPLLAGGVALCGLLFVWLQPGHSLRLGRGDVLCLTALLLFSLLWLADVVRTGKWPVGEGNQGILLPLWPVLAALVLMAWRGLPPKTGYWWFGVALGALLAGGIASYEHWVLGRGRPDNGMNAIPFGNVSLLLATLSLVGLLARLGMRPVKGEWWLRGFYALAVGAGLLAAVLSGTRGSWIVFPALILLVFGVFWRQLHRGGMVALAVLVAVVVLSASFMPRAGVTQRVAQAVENLEEYTEGDTYSSLGIRLEMWRAGVRLFREKPILGWGEGRLEARRDQWVAEGLYDKGISRYDQLHNDLIDTAARRGLVGLVSLLLLYGVPLVLFATHLRRRKDVQGQALALSGVIVVVAFIGFGLTQSLLRDVRGLSGFLGMLTACWCLLKATPEGARKTAQS</sequence>
<keyword evidence="3 5" id="KW-1133">Transmembrane helix</keyword>